<evidence type="ECO:0008006" key="6">
    <source>
        <dbReference type="Google" id="ProtNLM"/>
    </source>
</evidence>
<reference evidence="5" key="1">
    <citation type="journal article" date="2020" name="Nat. Commun.">
        <title>Genome assembly of wild tea tree DASZ reveals pedigree and selection history of tea varieties.</title>
        <authorList>
            <person name="Zhang W."/>
            <person name="Zhang Y."/>
            <person name="Qiu H."/>
            <person name="Guo Y."/>
            <person name="Wan H."/>
            <person name="Zhang X."/>
            <person name="Scossa F."/>
            <person name="Alseekh S."/>
            <person name="Zhang Q."/>
            <person name="Wang P."/>
            <person name="Xu L."/>
            <person name="Schmidt M.H."/>
            <person name="Jia X."/>
            <person name="Li D."/>
            <person name="Zhu A."/>
            <person name="Guo F."/>
            <person name="Chen W."/>
            <person name="Ni D."/>
            <person name="Usadel B."/>
            <person name="Fernie A.R."/>
            <person name="Wen W."/>
        </authorList>
    </citation>
    <scope>NUCLEOTIDE SEQUENCE [LARGE SCALE GENOMIC DNA]</scope>
    <source>
        <strain evidence="5">cv. G240</strain>
    </source>
</reference>
<proteinExistence type="inferred from homology"/>
<keyword evidence="5" id="KW-1185">Reference proteome</keyword>
<dbReference type="PANTHER" id="PTHR31636">
    <property type="entry name" value="OSJNBA0084A10.13 PROTEIN-RELATED"/>
    <property type="match status" value="1"/>
</dbReference>
<reference evidence="4 5" key="2">
    <citation type="submission" date="2020-07" db="EMBL/GenBank/DDBJ databases">
        <title>Genome assembly of wild tea tree DASZ reveals pedigree and selection history of tea varieties.</title>
        <authorList>
            <person name="Zhang W."/>
        </authorList>
    </citation>
    <scope>NUCLEOTIDE SEQUENCE [LARGE SCALE GENOMIC DNA]</scope>
    <source>
        <strain evidence="5">cv. G240</strain>
        <tissue evidence="4">Leaf</tissue>
    </source>
</reference>
<dbReference type="InterPro" id="IPR005202">
    <property type="entry name" value="TF_GRAS"/>
</dbReference>
<comment type="caution">
    <text evidence="4">The sequence shown here is derived from an EMBL/GenBank/DDBJ whole genome shotgun (WGS) entry which is preliminary data.</text>
</comment>
<accession>A0A7J7GNP5</accession>
<keyword evidence="2" id="KW-0804">Transcription</keyword>
<sequence>MQAIIESVAEASKVHLIDLERNGVQCAVWMQALAGRSECPLELLKITTVGTKSKSTIEETDMLDLKEDLFDLEPEETVVIIARHSLRSMLARPDWLESLMRVIRNINPCLLVVTEVEANHNSPVFVNRFIEAFFFYGAFFDCLEDCMDQNDPNRKVSESMYFSQGLQNIFSAEGEERTIRHRAFFARFGMMEEELSTSSLYQASMVVKNFACGSSCTFGMDGKCLIIGWKGTPIYSLSAWKFMPSQLCFCTEYSCCVGHSWAVSRAIDPNCTFTKKNVKKIQIIFMQVIECRPTEEKSSLAPIIHNTRQNQQYP</sequence>
<dbReference type="Pfam" id="PF03514">
    <property type="entry name" value="GRAS"/>
    <property type="match status" value="2"/>
</dbReference>
<evidence type="ECO:0000256" key="3">
    <source>
        <dbReference type="PROSITE-ProRule" id="PRU01191"/>
    </source>
</evidence>
<protein>
    <recommendedName>
        <fullName evidence="6">DELLA protein</fullName>
    </recommendedName>
</protein>
<dbReference type="Proteomes" id="UP000593564">
    <property type="component" value="Unassembled WGS sequence"/>
</dbReference>
<dbReference type="PROSITE" id="PS50985">
    <property type="entry name" value="GRAS"/>
    <property type="match status" value="1"/>
</dbReference>
<comment type="similarity">
    <text evidence="3">Belongs to the GRAS family.</text>
</comment>
<keyword evidence="1" id="KW-0805">Transcription regulation</keyword>
<gene>
    <name evidence="4" type="ORF">HYC85_019173</name>
</gene>
<evidence type="ECO:0000256" key="1">
    <source>
        <dbReference type="ARBA" id="ARBA00023015"/>
    </source>
</evidence>
<dbReference type="EMBL" id="JACBKZ010000009">
    <property type="protein sequence ID" value="KAF5941531.1"/>
    <property type="molecule type" value="Genomic_DNA"/>
</dbReference>
<evidence type="ECO:0000256" key="2">
    <source>
        <dbReference type="ARBA" id="ARBA00023163"/>
    </source>
</evidence>
<dbReference type="AlphaFoldDB" id="A0A7J7GNP5"/>
<name>A0A7J7GNP5_CAMSI</name>
<evidence type="ECO:0000313" key="5">
    <source>
        <dbReference type="Proteomes" id="UP000593564"/>
    </source>
</evidence>
<comment type="caution">
    <text evidence="3">Lacks conserved residue(s) required for the propagation of feature annotation.</text>
</comment>
<evidence type="ECO:0000313" key="4">
    <source>
        <dbReference type="EMBL" id="KAF5941531.1"/>
    </source>
</evidence>
<feature type="region of interest" description="SAW" evidence="3">
    <location>
        <begin position="171"/>
        <end position="241"/>
    </location>
</feature>
<organism evidence="4 5">
    <name type="scientific">Camellia sinensis</name>
    <name type="common">Tea plant</name>
    <name type="synonym">Thea sinensis</name>
    <dbReference type="NCBI Taxonomy" id="4442"/>
    <lineage>
        <taxon>Eukaryota</taxon>
        <taxon>Viridiplantae</taxon>
        <taxon>Streptophyta</taxon>
        <taxon>Embryophyta</taxon>
        <taxon>Tracheophyta</taxon>
        <taxon>Spermatophyta</taxon>
        <taxon>Magnoliopsida</taxon>
        <taxon>eudicotyledons</taxon>
        <taxon>Gunneridae</taxon>
        <taxon>Pentapetalae</taxon>
        <taxon>asterids</taxon>
        <taxon>Ericales</taxon>
        <taxon>Theaceae</taxon>
        <taxon>Camellia</taxon>
    </lineage>
</organism>